<comment type="caution">
    <text evidence="6">The sequence shown here is derived from an EMBL/GenBank/DDBJ whole genome shotgun (WGS) entry which is preliminary data.</text>
</comment>
<dbReference type="HAMAP" id="MF_02087">
    <property type="entry name" value="PLP_homeostasis"/>
    <property type="match status" value="1"/>
</dbReference>
<comment type="function">
    <text evidence="2">Pyridoxal 5'-phosphate (PLP)-binding protein, which is involved in PLP homeostasis.</text>
</comment>
<dbReference type="InterPro" id="IPR029066">
    <property type="entry name" value="PLP-binding_barrel"/>
</dbReference>
<keyword evidence="7" id="KW-1185">Reference proteome</keyword>
<comment type="similarity">
    <text evidence="2 4">Belongs to the pyridoxal phosphate-binding protein YggS/PROSC family.</text>
</comment>
<name>A0A5C4S414_PROVB</name>
<protein>
    <recommendedName>
        <fullName evidence="2">Pyridoxal phosphate homeostasis protein</fullName>
        <shortName evidence="2">PLP homeostasis protein</shortName>
    </recommendedName>
</protein>
<dbReference type="Gene3D" id="3.20.20.10">
    <property type="entry name" value="Alanine racemase"/>
    <property type="match status" value="1"/>
</dbReference>
<evidence type="ECO:0000313" key="7">
    <source>
        <dbReference type="Proteomes" id="UP000309544"/>
    </source>
</evidence>
<dbReference type="CDD" id="cd00635">
    <property type="entry name" value="PLPDE_III_YBL036c_like"/>
    <property type="match status" value="1"/>
</dbReference>
<dbReference type="Proteomes" id="UP000309544">
    <property type="component" value="Unassembled WGS sequence"/>
</dbReference>
<sequence>MGTVAENLEAIQHDISTACRKAGRSPEEVRLVAVSKTKPASMIREALEAGQRIFGESYVQEFLEKFASPELEGLPIEWHFIGHLQSNKVRQIVDKVSMVHGIDKFSTAEELSRRAQAKGRNVDFLIEVNTSGESTKYGLSPEQLLDEAPKFMALASVTLRGLMTIASPDPEEAAGEFALLRELLERIRTVAPSPEHLTELSMGMSGDFPEAIAAGATMVRVGSAIFGYRH</sequence>
<dbReference type="SUPFAM" id="SSF51419">
    <property type="entry name" value="PLP-binding barrel"/>
    <property type="match status" value="1"/>
</dbReference>
<dbReference type="InterPro" id="IPR011078">
    <property type="entry name" value="PyrdxlP_homeostasis"/>
</dbReference>
<dbReference type="Pfam" id="PF01168">
    <property type="entry name" value="Ala_racemase_N"/>
    <property type="match status" value="1"/>
</dbReference>
<accession>A0A5C4S414</accession>
<dbReference type="EMBL" id="VDCI01000001">
    <property type="protein sequence ID" value="TNJ38065.1"/>
    <property type="molecule type" value="Genomic_DNA"/>
</dbReference>
<evidence type="ECO:0000256" key="1">
    <source>
        <dbReference type="ARBA" id="ARBA00022898"/>
    </source>
</evidence>
<dbReference type="GO" id="GO:0030170">
    <property type="term" value="F:pyridoxal phosphate binding"/>
    <property type="evidence" value="ECO:0007669"/>
    <property type="project" value="UniProtKB-UniRule"/>
</dbReference>
<dbReference type="AlphaFoldDB" id="A0A5C4S414"/>
<feature type="domain" description="Alanine racemase N-terminal" evidence="5">
    <location>
        <begin position="7"/>
        <end position="229"/>
    </location>
</feature>
<dbReference type="PROSITE" id="PS01211">
    <property type="entry name" value="UPF0001"/>
    <property type="match status" value="1"/>
</dbReference>
<dbReference type="PIRSF" id="PIRSF004848">
    <property type="entry name" value="YBL036c_PLPDEIII"/>
    <property type="match status" value="1"/>
</dbReference>
<reference evidence="6 7" key="1">
    <citation type="submission" date="2019-05" db="EMBL/GenBank/DDBJ databases">
        <title>Draft Whole-Genome sequence of the green sulfur bacterium Prosthecochloris vibrioformis DSM 260.</title>
        <authorList>
            <person name="Meyer T.E."/>
            <person name="Kyndt J.A."/>
        </authorList>
    </citation>
    <scope>NUCLEOTIDE SEQUENCE [LARGE SCALE GENOMIC DNA]</scope>
    <source>
        <strain evidence="6 7">DSM 260</strain>
    </source>
</reference>
<evidence type="ECO:0000256" key="4">
    <source>
        <dbReference type="RuleBase" id="RU004514"/>
    </source>
</evidence>
<gene>
    <name evidence="6" type="ORF">FGF68_02475</name>
</gene>
<evidence type="ECO:0000256" key="3">
    <source>
        <dbReference type="PIRSR" id="PIRSR004848-1"/>
    </source>
</evidence>
<dbReference type="PANTHER" id="PTHR10146">
    <property type="entry name" value="PROLINE SYNTHETASE CO-TRANSCRIBED BACTERIAL HOMOLOG PROTEIN"/>
    <property type="match status" value="1"/>
</dbReference>
<evidence type="ECO:0000313" key="6">
    <source>
        <dbReference type="EMBL" id="TNJ38065.1"/>
    </source>
</evidence>
<evidence type="ECO:0000256" key="2">
    <source>
        <dbReference type="HAMAP-Rule" id="MF_02087"/>
    </source>
</evidence>
<dbReference type="NCBIfam" id="TIGR00044">
    <property type="entry name" value="YggS family pyridoxal phosphate-dependent enzyme"/>
    <property type="match status" value="1"/>
</dbReference>
<dbReference type="PANTHER" id="PTHR10146:SF14">
    <property type="entry name" value="PYRIDOXAL PHOSPHATE HOMEOSTASIS PROTEIN"/>
    <property type="match status" value="1"/>
</dbReference>
<keyword evidence="1 2" id="KW-0663">Pyridoxal phosphate</keyword>
<comment type="cofactor">
    <cofactor evidence="3">
        <name>pyridoxal 5'-phosphate</name>
        <dbReference type="ChEBI" id="CHEBI:597326"/>
    </cofactor>
</comment>
<dbReference type="FunFam" id="3.20.20.10:FF:000018">
    <property type="entry name" value="Pyridoxal phosphate homeostasis protein"/>
    <property type="match status" value="1"/>
</dbReference>
<dbReference type="RefSeq" id="WP_068867717.1">
    <property type="nucleotide sequence ID" value="NZ_VDCI01000001.1"/>
</dbReference>
<organism evidence="6 7">
    <name type="scientific">Prosthecochloris vibrioformis</name>
    <name type="common">Chlorobium vibrioforme</name>
    <dbReference type="NCBI Taxonomy" id="1098"/>
    <lineage>
        <taxon>Bacteria</taxon>
        <taxon>Pseudomonadati</taxon>
        <taxon>Chlorobiota</taxon>
        <taxon>Chlorobiia</taxon>
        <taxon>Chlorobiales</taxon>
        <taxon>Chlorobiaceae</taxon>
        <taxon>Prosthecochloris</taxon>
    </lineage>
</organism>
<proteinExistence type="inferred from homology"/>
<evidence type="ECO:0000259" key="5">
    <source>
        <dbReference type="Pfam" id="PF01168"/>
    </source>
</evidence>
<dbReference type="InterPro" id="IPR001608">
    <property type="entry name" value="Ala_racemase_N"/>
</dbReference>
<feature type="modified residue" description="N6-(pyridoxal phosphate)lysine" evidence="2 3">
    <location>
        <position position="36"/>
    </location>
</feature>